<feature type="domain" description="Serine dehydratase beta chain" evidence="11">
    <location>
        <begin position="127"/>
        <end position="177"/>
    </location>
</feature>
<evidence type="ECO:0000256" key="3">
    <source>
        <dbReference type="ARBA" id="ARBA00022432"/>
    </source>
</evidence>
<evidence type="ECO:0000259" key="11">
    <source>
        <dbReference type="Pfam" id="PF03315"/>
    </source>
</evidence>
<evidence type="ECO:0000256" key="9">
    <source>
        <dbReference type="SAM" id="MobiDB-lite"/>
    </source>
</evidence>
<dbReference type="GO" id="GO:0006094">
    <property type="term" value="P:gluconeogenesis"/>
    <property type="evidence" value="ECO:0007669"/>
    <property type="project" value="UniProtKB-KW"/>
</dbReference>
<keyword evidence="7" id="KW-0411">Iron-sulfur</keyword>
<sequence>MPITSSTPSTRPARSAPSTGPVTPAMATVSCDDGLVVMDEYVPPTISYSQNRKRMDSLRMLYNIGTGPSASHTLGPRRAAQHFEKECADLITLHPNISFRVTFYGVMAQVGTVHLTDVAVYSVLGPRAKLAWVPNQKLQHHPNGMIFDAFADDEALARGDKPLRSETYYSVGGGAILLGDGNPPAEDVEEKPTTNMYEGFTRMNKIAKYCREKKLSLIDFVYEQEGPELREYLKKVWTVMVAAIECGLPKTQPVEASRDMKYPRKAYHYLRQAKAITDEVLSRNPEMASIKKHKYILAYAMATSQENASATTEVVAAPAFCCSGVVPGVFYYYKQHYGSTDEEIVDALAAAGLIGNLAKSYASILGADCGCQAEIGVATAMAAAGCIHLLDALTVREGGTHMALDELNHAMEYAAVMALKHNLGLTCDPVRGLVVVPCIERNGMAALYADDCAETAFLNFADDLVSWDEVLHTMFDTGISMNEKYKDTSQGGLAITYVLDEIRDGAIVVQRAATTAN</sequence>
<reference evidence="12 13" key="1">
    <citation type="submission" date="2019-05" db="EMBL/GenBank/DDBJ databases">
        <title>The compact genome of Giardia muris reveals important steps in the evolution of intestinal protozoan parasites.</title>
        <authorList>
            <person name="Xu F."/>
            <person name="Jimenez-Gonzalez A."/>
            <person name="Einarsson E."/>
            <person name="Astvaldsson A."/>
            <person name="Peirasmaki D."/>
            <person name="Eckmann L."/>
            <person name="Andersson J.O."/>
            <person name="Svard S.G."/>
            <person name="Jerlstrom-Hultqvist J."/>
        </authorList>
    </citation>
    <scope>NUCLEOTIDE SEQUENCE [LARGE SCALE GENOMIC DNA]</scope>
    <source>
        <strain evidence="12 13">Roberts-Thomson</strain>
    </source>
</reference>
<evidence type="ECO:0000256" key="4">
    <source>
        <dbReference type="ARBA" id="ARBA00022485"/>
    </source>
</evidence>
<dbReference type="EMBL" id="VDLU01000002">
    <property type="protein sequence ID" value="TNJ29190.1"/>
    <property type="molecule type" value="Genomic_DNA"/>
</dbReference>
<evidence type="ECO:0000259" key="10">
    <source>
        <dbReference type="Pfam" id="PF03313"/>
    </source>
</evidence>
<dbReference type="InterPro" id="IPR051318">
    <property type="entry name" value="Fe-S_L-Ser"/>
</dbReference>
<gene>
    <name evidence="12" type="ORF">GMRT_14957</name>
</gene>
<dbReference type="SUPFAM" id="SSF143548">
    <property type="entry name" value="Serine metabolism enzymes domain"/>
    <property type="match status" value="1"/>
</dbReference>
<dbReference type="InterPro" id="IPR005131">
    <property type="entry name" value="Ser_deHydtase_bsu"/>
</dbReference>
<dbReference type="GO" id="GO:0046872">
    <property type="term" value="F:metal ion binding"/>
    <property type="evidence" value="ECO:0007669"/>
    <property type="project" value="UniProtKB-KW"/>
</dbReference>
<name>A0A4Z1STX7_GIAMU</name>
<evidence type="ECO:0000313" key="12">
    <source>
        <dbReference type="EMBL" id="TNJ29190.1"/>
    </source>
</evidence>
<keyword evidence="13" id="KW-1185">Reference proteome</keyword>
<evidence type="ECO:0000256" key="1">
    <source>
        <dbReference type="ARBA" id="ARBA00001966"/>
    </source>
</evidence>
<evidence type="ECO:0000313" key="13">
    <source>
        <dbReference type="Proteomes" id="UP000315496"/>
    </source>
</evidence>
<dbReference type="AlphaFoldDB" id="A0A4Z1STX7"/>
<evidence type="ECO:0000256" key="5">
    <source>
        <dbReference type="ARBA" id="ARBA00022723"/>
    </source>
</evidence>
<keyword evidence="8" id="KW-0456">Lyase</keyword>
<dbReference type="GO" id="GO:0051539">
    <property type="term" value="F:4 iron, 4 sulfur cluster binding"/>
    <property type="evidence" value="ECO:0007669"/>
    <property type="project" value="UniProtKB-KW"/>
</dbReference>
<dbReference type="Pfam" id="PF03313">
    <property type="entry name" value="SDH_alpha"/>
    <property type="match status" value="1"/>
</dbReference>
<dbReference type="PANTHER" id="PTHR30182">
    <property type="entry name" value="L-SERINE DEHYDRATASE"/>
    <property type="match status" value="1"/>
</dbReference>
<evidence type="ECO:0000256" key="2">
    <source>
        <dbReference type="ARBA" id="ARBA00004742"/>
    </source>
</evidence>
<feature type="region of interest" description="Disordered" evidence="9">
    <location>
        <begin position="1"/>
        <end position="25"/>
    </location>
</feature>
<dbReference type="GO" id="GO:0003941">
    <property type="term" value="F:L-serine ammonia-lyase activity"/>
    <property type="evidence" value="ECO:0007669"/>
    <property type="project" value="InterPro"/>
</dbReference>
<dbReference type="Pfam" id="PF03315">
    <property type="entry name" value="SDH_beta"/>
    <property type="match status" value="2"/>
</dbReference>
<comment type="caution">
    <text evidence="12">The sequence shown here is derived from an EMBL/GenBank/DDBJ whole genome shotgun (WGS) entry which is preliminary data.</text>
</comment>
<evidence type="ECO:0000256" key="8">
    <source>
        <dbReference type="ARBA" id="ARBA00023239"/>
    </source>
</evidence>
<dbReference type="OrthoDB" id="192663at2759"/>
<dbReference type="VEuPathDB" id="GiardiaDB:GMRT_14957"/>
<keyword evidence="5" id="KW-0479">Metal-binding</keyword>
<protein>
    <submittedName>
        <fullName evidence="12">L-serine dehydratase</fullName>
    </submittedName>
</protein>
<comment type="pathway">
    <text evidence="2">Carbohydrate biosynthesis; gluconeogenesis.</text>
</comment>
<accession>A0A4Z1STX7</accession>
<feature type="domain" description="Serine dehydratase-like alpha subunit" evidence="10">
    <location>
        <begin position="227"/>
        <end position="494"/>
    </location>
</feature>
<keyword evidence="3" id="KW-0312">Gluconeogenesis</keyword>
<dbReference type="PANTHER" id="PTHR30182:SF1">
    <property type="entry name" value="L-SERINE DEHYDRATASE 1"/>
    <property type="match status" value="1"/>
</dbReference>
<keyword evidence="4" id="KW-0004">4Fe-4S</keyword>
<dbReference type="Proteomes" id="UP000315496">
    <property type="component" value="Chromosome 2"/>
</dbReference>
<dbReference type="InterPro" id="IPR005130">
    <property type="entry name" value="Ser_deHydtase-like_asu"/>
</dbReference>
<dbReference type="InterPro" id="IPR029009">
    <property type="entry name" value="ASB_dom_sf"/>
</dbReference>
<organism evidence="12 13">
    <name type="scientific">Giardia muris</name>
    <dbReference type="NCBI Taxonomy" id="5742"/>
    <lineage>
        <taxon>Eukaryota</taxon>
        <taxon>Metamonada</taxon>
        <taxon>Diplomonadida</taxon>
        <taxon>Hexamitidae</taxon>
        <taxon>Giardiinae</taxon>
        <taxon>Giardia</taxon>
    </lineage>
</organism>
<evidence type="ECO:0000256" key="7">
    <source>
        <dbReference type="ARBA" id="ARBA00023014"/>
    </source>
</evidence>
<keyword evidence="6" id="KW-0408">Iron</keyword>
<dbReference type="Gene3D" id="3.30.1330.90">
    <property type="entry name" value="D-3-phosphoglycerate dehydrogenase, domain 3"/>
    <property type="match status" value="2"/>
</dbReference>
<feature type="compositionally biased region" description="Low complexity" evidence="9">
    <location>
        <begin position="1"/>
        <end position="19"/>
    </location>
</feature>
<proteinExistence type="predicted"/>
<evidence type="ECO:0000256" key="6">
    <source>
        <dbReference type="ARBA" id="ARBA00023004"/>
    </source>
</evidence>
<comment type="cofactor">
    <cofactor evidence="1">
        <name>[4Fe-4S] cluster</name>
        <dbReference type="ChEBI" id="CHEBI:49883"/>
    </cofactor>
</comment>
<feature type="domain" description="Serine dehydratase beta chain" evidence="11">
    <location>
        <begin position="60"/>
        <end position="122"/>
    </location>
</feature>